<evidence type="ECO:0000256" key="1">
    <source>
        <dbReference type="SAM" id="MobiDB-lite"/>
    </source>
</evidence>
<dbReference type="EMBL" id="CP127389">
    <property type="protein sequence ID" value="WIV87119.1"/>
    <property type="molecule type" value="Genomic_DNA"/>
</dbReference>
<feature type="region of interest" description="Disordered" evidence="1">
    <location>
        <begin position="145"/>
        <end position="170"/>
    </location>
</feature>
<proteinExistence type="predicted"/>
<name>A0ABY8Y3Z8_9GAMM</name>
<sequence>MHRKIMECDFYKKDSEAVHLWLHLIMTASHQAETIDTDVGQIVIGRGQMMRSRPVLTKETGIQDNKIRSLLRSFSNKGMISVEAKSNKISIITVLKYDEYQGKNCPEDVRRLSGANADTSRAEGGMCPEDVRGLSLYNNNTNTTSKDVVGELSDESHDTQQSKINSKKSPPVPYQAIIDAYHEILPEMARIQVVRGNRKNKIRSFWQKCNSEYMSKHNKPFTLENWKGYLSYISANCRWMTESRPNGRGGFWRAKNLDYLITDECYTSVKEDRANDRK</sequence>
<evidence type="ECO:0000313" key="3">
    <source>
        <dbReference type="Proteomes" id="UP001226651"/>
    </source>
</evidence>
<evidence type="ECO:0000313" key="2">
    <source>
        <dbReference type="EMBL" id="WIV87119.1"/>
    </source>
</evidence>
<dbReference type="Proteomes" id="UP001226651">
    <property type="component" value="Chromosome"/>
</dbReference>
<reference evidence="2 3" key="1">
    <citation type="submission" date="2023-06" db="EMBL/GenBank/DDBJ databases">
        <title>Proteus appendicitidis sp. nov., isolated from the appendiceal pus of an appendicitis patient in Yongzhou, China.</title>
        <authorList>
            <person name="Cai X."/>
        </authorList>
    </citation>
    <scope>NUCLEOTIDE SEQUENCE [LARGE SCALE GENOMIC DNA]</scope>
    <source>
        <strain evidence="2 3">HZ0627</strain>
    </source>
</reference>
<accession>A0ABY8Y3Z8</accession>
<gene>
    <name evidence="2" type="ORF">QQS39_11585</name>
</gene>
<keyword evidence="3" id="KW-1185">Reference proteome</keyword>
<organism evidence="2 3">
    <name type="scientific">Proteus appendicitidis</name>
    <dbReference type="NCBI Taxonomy" id="3034648"/>
    <lineage>
        <taxon>Bacteria</taxon>
        <taxon>Pseudomonadati</taxon>
        <taxon>Pseudomonadota</taxon>
        <taxon>Gammaproteobacteria</taxon>
        <taxon>Enterobacterales</taxon>
        <taxon>Morganellaceae</taxon>
        <taxon>Proteus</taxon>
    </lineage>
</organism>
<protein>
    <submittedName>
        <fullName evidence="2">DNA replication protein</fullName>
    </submittedName>
</protein>
<dbReference type="RefSeq" id="WP_285804579.1">
    <property type="nucleotide sequence ID" value="NZ_CP127389.1"/>
</dbReference>